<dbReference type="AlphaFoldDB" id="A0A7R9CVF7"/>
<dbReference type="InterPro" id="IPR032675">
    <property type="entry name" value="LRR_dom_sf"/>
</dbReference>
<dbReference type="PANTHER" id="PTHR13318:SF190">
    <property type="entry name" value="PARTNER OF PAIRED, ISOFORM B"/>
    <property type="match status" value="1"/>
</dbReference>
<accession>A0A7R9CVF7</accession>
<dbReference type="EMBL" id="OD001806">
    <property type="protein sequence ID" value="CAD7403233.1"/>
    <property type="molecule type" value="Genomic_DNA"/>
</dbReference>
<evidence type="ECO:0000313" key="1">
    <source>
        <dbReference type="EMBL" id="CAD7403233.1"/>
    </source>
</evidence>
<name>A0A7R9CVF7_TIMPO</name>
<dbReference type="GO" id="GO:0019005">
    <property type="term" value="C:SCF ubiquitin ligase complex"/>
    <property type="evidence" value="ECO:0007669"/>
    <property type="project" value="TreeGrafter"/>
</dbReference>
<dbReference type="Gene3D" id="3.80.10.10">
    <property type="entry name" value="Ribonuclease Inhibitor"/>
    <property type="match status" value="2"/>
</dbReference>
<proteinExistence type="predicted"/>
<protein>
    <submittedName>
        <fullName evidence="1">Uncharacterized protein</fullName>
    </submittedName>
</protein>
<organism evidence="1">
    <name type="scientific">Timema poppense</name>
    <name type="common">Walking stick</name>
    <dbReference type="NCBI Taxonomy" id="170557"/>
    <lineage>
        <taxon>Eukaryota</taxon>
        <taxon>Metazoa</taxon>
        <taxon>Ecdysozoa</taxon>
        <taxon>Arthropoda</taxon>
        <taxon>Hexapoda</taxon>
        <taxon>Insecta</taxon>
        <taxon>Pterygota</taxon>
        <taxon>Neoptera</taxon>
        <taxon>Polyneoptera</taxon>
        <taxon>Phasmatodea</taxon>
        <taxon>Timematodea</taxon>
        <taxon>Timematoidea</taxon>
        <taxon>Timematidae</taxon>
        <taxon>Timema</taxon>
    </lineage>
</organism>
<gene>
    <name evidence="1" type="ORF">TPSB3V08_LOCUS3951</name>
</gene>
<sequence length="670" mass="75699">MPILKTQPLYQICLENIVHNANFWLELKLAQEKNKTATNPFDSLPASLQQDILCTYERIHGLPGGNNFWLELQEKWRLFVTRQISKLTITEYTGKTSLVHIASTCRNLKHLELKNVQEALPYLKAVAPCLNTVLSLDFETMAHVNSASLKYIRNHCPNLKVLGLKSCFLNDKAVNQLKHISSLMELDLRDTEVTAIGICQVLKCNPQLRSLQHPEVGRALYKMHSAKTWLVRVEASLLSTSASSYRLREIELELSTKDHCNMLSVVTSVCPRIERVRVEVDMRVSPYALMPLSKLEWLCELDIQCVAGSNRKPWDDQPSTGTVLETITLFEGSIVPILESRGKHIQIVLLEGVAAVSMKIIQEYCPHLISLGLYYNSYAQNSFSIPDNVTSSKPFPSLRRLLFGSNSGHDDFPAPYLEWLLSNSNLVELSLSASPLFTNELFTRVFANSSAFPQLHRLELDYCNVTAEVITEFLNSCGRKSLKELSICGPFVREQASPALCFIICEKLDVQVEAYFYSFVKMKKRMEFRCTGGEVGEQKHTLGDVNDVFQQSRTPLFILLHRNISQFLQSSDVLKVVPLPTVRGQTILDLTTAVLKSFLGGLDFYLEIDLVTSSVEPIPVFPQNLDSLMCYLNSKPDVGSPRHTLESRNRANRLPSYLDVKKQWGGECKC</sequence>
<dbReference type="PANTHER" id="PTHR13318">
    <property type="entry name" value="PARTNER OF PAIRED, ISOFORM B-RELATED"/>
    <property type="match status" value="1"/>
</dbReference>
<reference evidence="1" key="1">
    <citation type="submission" date="2020-11" db="EMBL/GenBank/DDBJ databases">
        <authorList>
            <person name="Tran Van P."/>
        </authorList>
    </citation>
    <scope>NUCLEOTIDE SEQUENCE</scope>
</reference>
<dbReference type="SUPFAM" id="SSF52058">
    <property type="entry name" value="L domain-like"/>
    <property type="match status" value="1"/>
</dbReference>
<dbReference type="GO" id="GO:0031146">
    <property type="term" value="P:SCF-dependent proteasomal ubiquitin-dependent protein catabolic process"/>
    <property type="evidence" value="ECO:0007669"/>
    <property type="project" value="TreeGrafter"/>
</dbReference>